<reference evidence="2 3" key="1">
    <citation type="submission" date="2015-12" db="EMBL/GenBank/DDBJ databases">
        <title>The genome of Folsomia candida.</title>
        <authorList>
            <person name="Faddeeva A."/>
            <person name="Derks M.F."/>
            <person name="Anvar Y."/>
            <person name="Smit S."/>
            <person name="Van Straalen N."/>
            <person name="Roelofs D."/>
        </authorList>
    </citation>
    <scope>NUCLEOTIDE SEQUENCE [LARGE SCALE GENOMIC DNA]</scope>
    <source>
        <strain evidence="2 3">VU population</strain>
        <tissue evidence="2">Whole body</tissue>
    </source>
</reference>
<keyword evidence="1" id="KW-0732">Signal</keyword>
<dbReference type="AlphaFoldDB" id="A0A226DVK1"/>
<proteinExistence type="predicted"/>
<evidence type="ECO:0000256" key="1">
    <source>
        <dbReference type="SAM" id="SignalP"/>
    </source>
</evidence>
<dbReference type="Proteomes" id="UP000198287">
    <property type="component" value="Unassembled WGS sequence"/>
</dbReference>
<dbReference type="EMBL" id="LNIX01000011">
    <property type="protein sequence ID" value="OXA48721.1"/>
    <property type="molecule type" value="Genomic_DNA"/>
</dbReference>
<evidence type="ECO:0000313" key="3">
    <source>
        <dbReference type="Proteomes" id="UP000198287"/>
    </source>
</evidence>
<organism evidence="2 3">
    <name type="scientific">Folsomia candida</name>
    <name type="common">Springtail</name>
    <dbReference type="NCBI Taxonomy" id="158441"/>
    <lineage>
        <taxon>Eukaryota</taxon>
        <taxon>Metazoa</taxon>
        <taxon>Ecdysozoa</taxon>
        <taxon>Arthropoda</taxon>
        <taxon>Hexapoda</taxon>
        <taxon>Collembola</taxon>
        <taxon>Entomobryomorpha</taxon>
        <taxon>Isotomoidea</taxon>
        <taxon>Isotomidae</taxon>
        <taxon>Proisotominae</taxon>
        <taxon>Folsomia</taxon>
    </lineage>
</organism>
<sequence>MRLTLERLWTPQLILLVVQHFELGGVIFSSAGEVVRPRRDAGVGLSALSTATSVASFITSFIKQGTCEGEGCAWKGKYIRFLFFGALDGQYDEPLPTGWTSRDEKLKVWENSPEKAHLGLKQIDVAWITPLFSERSSSRWGFDGPHLVTYRKDRNSYSAKMHKLCLDYFHAAWINMTFISTTPCEKYRKKGWFLKVHGTHPVDVNGSPRFLFSLHSEDDATKFLTVRTAHYNDAARAFEHTIEDIEFSRTVYTPRVFLTLENCSACGEQSFFVDANYLDLVEKLHANEISSIAPPTYKFKQCINSRYEYPYEGVQGMRENTINGIKDQLQPTKLSKDQLVLSITSGGEVCKNACAKNGYSYFWCDSTHGWDYCSPEIVNDVKRSYSIYGNAYSIYKN</sequence>
<feature type="signal peptide" evidence="1">
    <location>
        <begin position="1"/>
        <end position="24"/>
    </location>
</feature>
<keyword evidence="3" id="KW-1185">Reference proteome</keyword>
<feature type="chain" id="PRO_5012759334" evidence="1">
    <location>
        <begin position="25"/>
        <end position="397"/>
    </location>
</feature>
<accession>A0A226DVK1</accession>
<name>A0A226DVK1_FOLCA</name>
<protein>
    <submittedName>
        <fullName evidence="2">Uncharacterized protein</fullName>
    </submittedName>
</protein>
<evidence type="ECO:0000313" key="2">
    <source>
        <dbReference type="EMBL" id="OXA48721.1"/>
    </source>
</evidence>
<comment type="caution">
    <text evidence="2">The sequence shown here is derived from an EMBL/GenBank/DDBJ whole genome shotgun (WGS) entry which is preliminary data.</text>
</comment>
<gene>
    <name evidence="2" type="ORF">Fcan01_16606</name>
</gene>